<dbReference type="PANTHER" id="PTHR34708">
    <property type="entry name" value="OS07G0440000 PROTEIN"/>
    <property type="match status" value="1"/>
</dbReference>
<evidence type="ECO:0000313" key="3">
    <source>
        <dbReference type="EMBL" id="THU48199.1"/>
    </source>
</evidence>
<evidence type="ECO:0000313" key="4">
    <source>
        <dbReference type="Proteomes" id="UP000317650"/>
    </source>
</evidence>
<dbReference type="EMBL" id="PYDT01000010">
    <property type="protein sequence ID" value="THU48199.1"/>
    <property type="molecule type" value="Genomic_DNA"/>
</dbReference>
<dbReference type="PANTHER" id="PTHR34708:SF1">
    <property type="entry name" value="OS08G0126400 PROTEIN"/>
    <property type="match status" value="1"/>
</dbReference>
<reference evidence="3 4" key="1">
    <citation type="journal article" date="2019" name="Nat. Plants">
        <title>Genome sequencing of Musa balbisiana reveals subgenome evolution and function divergence in polyploid bananas.</title>
        <authorList>
            <person name="Yao X."/>
        </authorList>
    </citation>
    <scope>NUCLEOTIDE SEQUENCE [LARGE SCALE GENOMIC DNA]</scope>
    <source>
        <strain evidence="4">cv. DH-PKW</strain>
        <tissue evidence="3">Leaves</tissue>
    </source>
</reference>
<evidence type="ECO:0008006" key="5">
    <source>
        <dbReference type="Google" id="ProtNLM"/>
    </source>
</evidence>
<proteinExistence type="predicted"/>
<dbReference type="Pfam" id="PF03478">
    <property type="entry name" value="Beta-prop_KIB1-4"/>
    <property type="match status" value="1"/>
</dbReference>
<dbReference type="Proteomes" id="UP000317650">
    <property type="component" value="Chromosome 9"/>
</dbReference>
<dbReference type="InterPro" id="IPR005174">
    <property type="entry name" value="KIB1-4_b-propeller"/>
</dbReference>
<sequence>MGGDEGLLSRFIRVMYKRLMEKANISSTVTSRGREEEPQVEEEITTERPDWTLLPFNLITKISEELPIPHRICLRATCTTWYHAVLAMDVPSPWLLIPDDESELSDSCTFASLPTGCFFTYSPIPELRGTRCVGSHAGWLAISNVQLDVSLLNPLTRSQIYLPSFTTLPTDDLMLECDVWFMDNPSTDEPAYNPFKVFRDRFIGKVVFSSNPTIHNHIAVTLYGAYGELAYTKAGKDAWLLLKEPSPKDRQYEDVTYHDDKFYCLTNECEVEAFDLSGDCPTVAVVVERLTFSVTYFHNMRGSNLSRTYKKYLARSSTGELFMFLRYINQPVLPYDMELLRPKRFMVLRANPETNPCWSATNDLGSMSWFIGTNNSILISNEDLPIVHGDGIFFIESYKVAFGNGIELLTSNVGWFYLKEESSDTYYASSSPQLDLASVIWFTPSLQ</sequence>
<protein>
    <recommendedName>
        <fullName evidence="5">F-box domain-containing protein</fullName>
    </recommendedName>
</protein>
<name>A0A4S8IJC3_MUSBA</name>
<gene>
    <name evidence="3" type="ORF">C4D60_Mb09t23710</name>
</gene>
<accession>A0A4S8IJC3</accession>
<organism evidence="3 4">
    <name type="scientific">Musa balbisiana</name>
    <name type="common">Banana</name>
    <dbReference type="NCBI Taxonomy" id="52838"/>
    <lineage>
        <taxon>Eukaryota</taxon>
        <taxon>Viridiplantae</taxon>
        <taxon>Streptophyta</taxon>
        <taxon>Embryophyta</taxon>
        <taxon>Tracheophyta</taxon>
        <taxon>Spermatophyta</taxon>
        <taxon>Magnoliopsida</taxon>
        <taxon>Liliopsida</taxon>
        <taxon>Zingiberales</taxon>
        <taxon>Musaceae</taxon>
        <taxon>Musa</taxon>
    </lineage>
</organism>
<keyword evidence="4" id="KW-1185">Reference proteome</keyword>
<evidence type="ECO:0000259" key="1">
    <source>
        <dbReference type="Pfam" id="PF00646"/>
    </source>
</evidence>
<comment type="caution">
    <text evidence="3">The sequence shown here is derived from an EMBL/GenBank/DDBJ whole genome shotgun (WGS) entry which is preliminary data.</text>
</comment>
<dbReference type="Pfam" id="PF00646">
    <property type="entry name" value="F-box"/>
    <property type="match status" value="1"/>
</dbReference>
<dbReference type="AlphaFoldDB" id="A0A4S8IJC3"/>
<dbReference type="InterPro" id="IPR001810">
    <property type="entry name" value="F-box_dom"/>
</dbReference>
<feature type="domain" description="F-box" evidence="1">
    <location>
        <begin position="51"/>
        <end position="86"/>
    </location>
</feature>
<feature type="domain" description="KIB1-4 beta-propeller" evidence="2">
    <location>
        <begin position="112"/>
        <end position="396"/>
    </location>
</feature>
<evidence type="ECO:0000259" key="2">
    <source>
        <dbReference type="Pfam" id="PF03478"/>
    </source>
</evidence>